<gene>
    <name evidence="1" type="ORF">LOD99_10714</name>
</gene>
<reference evidence="1 2" key="1">
    <citation type="journal article" date="2023" name="BMC Biol.">
        <title>The compact genome of the sponge Oopsacas minuta (Hexactinellida) is lacking key metazoan core genes.</title>
        <authorList>
            <person name="Santini S."/>
            <person name="Schenkelaars Q."/>
            <person name="Jourda C."/>
            <person name="Duchesne M."/>
            <person name="Belahbib H."/>
            <person name="Rocher C."/>
            <person name="Selva M."/>
            <person name="Riesgo A."/>
            <person name="Vervoort M."/>
            <person name="Leys S.P."/>
            <person name="Kodjabachian L."/>
            <person name="Le Bivic A."/>
            <person name="Borchiellini C."/>
            <person name="Claverie J.M."/>
            <person name="Renard E."/>
        </authorList>
    </citation>
    <scope>NUCLEOTIDE SEQUENCE [LARGE SCALE GENOMIC DNA]</scope>
    <source>
        <strain evidence="1">SPO-2</strain>
    </source>
</reference>
<keyword evidence="2" id="KW-1185">Reference proteome</keyword>
<accession>A0AAV7KHA3</accession>
<sequence length="97" mass="11391">MPFAITRIWRELVNHHDDCYFCIVDITKYKGKDRKHIVYPNIPSSIAPVSHNEDLPIPISPFLEGTVEPEYISSSEEDYISFDEDLTWKPHFPIQQE</sequence>
<name>A0AAV7KHA3_9METZ</name>
<evidence type="ECO:0000313" key="2">
    <source>
        <dbReference type="Proteomes" id="UP001165289"/>
    </source>
</evidence>
<comment type="caution">
    <text evidence="1">The sequence shown here is derived from an EMBL/GenBank/DDBJ whole genome shotgun (WGS) entry which is preliminary data.</text>
</comment>
<proteinExistence type="predicted"/>
<dbReference type="EMBL" id="JAKMXF010000054">
    <property type="protein sequence ID" value="KAI6659711.1"/>
    <property type="molecule type" value="Genomic_DNA"/>
</dbReference>
<dbReference type="AlphaFoldDB" id="A0AAV7KHA3"/>
<organism evidence="1 2">
    <name type="scientific">Oopsacas minuta</name>
    <dbReference type="NCBI Taxonomy" id="111878"/>
    <lineage>
        <taxon>Eukaryota</taxon>
        <taxon>Metazoa</taxon>
        <taxon>Porifera</taxon>
        <taxon>Hexactinellida</taxon>
        <taxon>Hexasterophora</taxon>
        <taxon>Lyssacinosida</taxon>
        <taxon>Leucopsacidae</taxon>
        <taxon>Oopsacas</taxon>
    </lineage>
</organism>
<evidence type="ECO:0000313" key="1">
    <source>
        <dbReference type="EMBL" id="KAI6659711.1"/>
    </source>
</evidence>
<dbReference type="Proteomes" id="UP001165289">
    <property type="component" value="Unassembled WGS sequence"/>
</dbReference>
<protein>
    <submittedName>
        <fullName evidence="1">Uncharacterized protein</fullName>
    </submittedName>
</protein>